<dbReference type="NCBIfam" id="NF033592">
    <property type="entry name" value="transpos_IS4_1"/>
    <property type="match status" value="1"/>
</dbReference>
<keyword evidence="2" id="KW-0815">Transposition</keyword>
<dbReference type="Gene3D" id="3.90.350.10">
    <property type="entry name" value="Transposase Inhibitor Protein From Tn5, Chain A, domain 1"/>
    <property type="match status" value="1"/>
</dbReference>
<dbReference type="InterPro" id="IPR012337">
    <property type="entry name" value="RNaseH-like_sf"/>
</dbReference>
<dbReference type="EMBL" id="LQYY01000029">
    <property type="protein sequence ID" value="KYD34721.1"/>
    <property type="molecule type" value="Genomic_DNA"/>
</dbReference>
<dbReference type="GO" id="GO:0006313">
    <property type="term" value="P:DNA transposition"/>
    <property type="evidence" value="ECO:0007669"/>
    <property type="project" value="InterPro"/>
</dbReference>
<dbReference type="SUPFAM" id="SSF53098">
    <property type="entry name" value="Ribonuclease H-like"/>
    <property type="match status" value="1"/>
</dbReference>
<keyword evidence="3" id="KW-0238">DNA-binding</keyword>
<comment type="similarity">
    <text evidence="1">Belongs to the transposase 11 family.</text>
</comment>
<name>A0A150NDF4_GEOSE</name>
<dbReference type="PANTHER" id="PTHR33258:SF1">
    <property type="entry name" value="TRANSPOSASE INSL FOR INSERTION SEQUENCE ELEMENT IS186A-RELATED"/>
    <property type="match status" value="1"/>
</dbReference>
<dbReference type="PANTHER" id="PTHR33258">
    <property type="entry name" value="TRANSPOSASE INSL FOR INSERTION SEQUENCE ELEMENT IS186A-RELATED"/>
    <property type="match status" value="1"/>
</dbReference>
<gene>
    <name evidence="6" type="ORF">B4114_3042</name>
</gene>
<comment type="caution">
    <text evidence="6">The sequence shown here is derived from an EMBL/GenBank/DDBJ whole genome shotgun (WGS) entry which is preliminary data.</text>
</comment>
<reference evidence="6 7" key="1">
    <citation type="submission" date="2016-01" db="EMBL/GenBank/DDBJ databases">
        <title>Draft Genome Sequences of Seven Thermophilic Sporeformers Isolated from Foods.</title>
        <authorList>
            <person name="Berendsen E.M."/>
            <person name="Wells-Bennik M.H."/>
            <person name="Krawcyk A.O."/>
            <person name="De Jong A."/>
            <person name="Holsappel S."/>
            <person name="Eijlander R.T."/>
            <person name="Kuipers O.P."/>
        </authorList>
    </citation>
    <scope>NUCLEOTIDE SEQUENCE [LARGE SCALE GENOMIC DNA]</scope>
    <source>
        <strain evidence="6 7">B4114</strain>
    </source>
</reference>
<evidence type="ECO:0000259" key="5">
    <source>
        <dbReference type="Pfam" id="PF01609"/>
    </source>
</evidence>
<dbReference type="Pfam" id="PF01609">
    <property type="entry name" value="DDE_Tnp_1"/>
    <property type="match status" value="1"/>
</dbReference>
<evidence type="ECO:0000256" key="1">
    <source>
        <dbReference type="ARBA" id="ARBA00010075"/>
    </source>
</evidence>
<evidence type="ECO:0000256" key="3">
    <source>
        <dbReference type="ARBA" id="ARBA00023125"/>
    </source>
</evidence>
<accession>A0A150NDF4</accession>
<evidence type="ECO:0000256" key="4">
    <source>
        <dbReference type="ARBA" id="ARBA00023172"/>
    </source>
</evidence>
<dbReference type="InterPro" id="IPR047952">
    <property type="entry name" value="Transpos_IS4"/>
</dbReference>
<feature type="domain" description="Transposase IS4-like" evidence="5">
    <location>
        <begin position="116"/>
        <end position="363"/>
    </location>
</feature>
<proteinExistence type="inferred from homology"/>
<evidence type="ECO:0000313" key="6">
    <source>
        <dbReference type="EMBL" id="KYD34721.1"/>
    </source>
</evidence>
<organism evidence="6 7">
    <name type="scientific">Geobacillus stearothermophilus</name>
    <name type="common">Bacillus stearothermophilus</name>
    <dbReference type="NCBI Taxonomy" id="1422"/>
    <lineage>
        <taxon>Bacteria</taxon>
        <taxon>Bacillati</taxon>
        <taxon>Bacillota</taxon>
        <taxon>Bacilli</taxon>
        <taxon>Bacillales</taxon>
        <taxon>Anoxybacillaceae</taxon>
        <taxon>Geobacillus</taxon>
    </lineage>
</organism>
<evidence type="ECO:0000313" key="7">
    <source>
        <dbReference type="Proteomes" id="UP000075517"/>
    </source>
</evidence>
<dbReference type="InterPro" id="IPR002559">
    <property type="entry name" value="Transposase_11"/>
</dbReference>
<dbReference type="GO" id="GO:0004803">
    <property type="term" value="F:transposase activity"/>
    <property type="evidence" value="ECO:0007669"/>
    <property type="project" value="InterPro"/>
</dbReference>
<dbReference type="PATRIC" id="fig|1422.17.peg.2155"/>
<protein>
    <recommendedName>
        <fullName evidence="5">Transposase IS4-like domain-containing protein</fullName>
    </recommendedName>
</protein>
<keyword evidence="4" id="KW-0233">DNA recombination</keyword>
<dbReference type="GO" id="GO:0003677">
    <property type="term" value="F:DNA binding"/>
    <property type="evidence" value="ECO:0007669"/>
    <property type="project" value="UniProtKB-KW"/>
</dbReference>
<sequence length="443" mass="52125">MEKQMKAWIQTIRQLFSPEELTRLARKTGFIRRQRSLTAEAFLTLCAWGDGSLAKQSLQRLCAALTLWHGCSLSSEGLNQRFTDRAVAFLREVFFLLLLHQRPLLLSAMETYRTCFTRLRILDSTSFLVPADYGEDYRGSVSSGVKIQFEYDLLSGACLQLCVQSANDSDARFAYHAQHTILPNDLCIRDLGFFSVAALSEIDARGAYYITRLRSDMKVYIKENGQWKEWDWESLGNQLEEGESVEMEHVYIGHERLYVPRLVFRRLTAEEWQKRMAYVRKKEKRKGKALARQTLEQKKYHILLTNLPQESFDGQQVYELYSLRWQIELLFKAWKSVFDLEKVKEMKKERFECHLYGTLIAILVTQTFLFQARMYWHQKEDIEISERKALDLLQSYWHQLLLRSHMAEINLFSLLSLLRKHAKKGRRKGEETASDILTKLEIW</sequence>
<evidence type="ECO:0000256" key="2">
    <source>
        <dbReference type="ARBA" id="ARBA00022578"/>
    </source>
</evidence>
<dbReference type="Proteomes" id="UP000075517">
    <property type="component" value="Unassembled WGS sequence"/>
</dbReference>
<dbReference type="AlphaFoldDB" id="A0A150NDF4"/>